<dbReference type="Proteomes" id="UP001610446">
    <property type="component" value="Unassembled WGS sequence"/>
</dbReference>
<feature type="compositionally biased region" description="Basic residues" evidence="1">
    <location>
        <begin position="176"/>
        <end position="187"/>
    </location>
</feature>
<dbReference type="EMBL" id="JBFXLU010000108">
    <property type="protein sequence ID" value="KAL2841566.1"/>
    <property type="molecule type" value="Genomic_DNA"/>
</dbReference>
<evidence type="ECO:0000256" key="1">
    <source>
        <dbReference type="SAM" id="MobiDB-lite"/>
    </source>
</evidence>
<proteinExistence type="predicted"/>
<comment type="caution">
    <text evidence="2">The sequence shown here is derived from an EMBL/GenBank/DDBJ whole genome shotgun (WGS) entry which is preliminary data.</text>
</comment>
<name>A0ABR4JNI1_9EURO</name>
<keyword evidence="3" id="KW-1185">Reference proteome</keyword>
<evidence type="ECO:0000313" key="3">
    <source>
        <dbReference type="Proteomes" id="UP001610446"/>
    </source>
</evidence>
<feature type="region of interest" description="Disordered" evidence="1">
    <location>
        <begin position="169"/>
        <end position="191"/>
    </location>
</feature>
<evidence type="ECO:0000313" key="2">
    <source>
        <dbReference type="EMBL" id="KAL2841566.1"/>
    </source>
</evidence>
<organism evidence="2 3">
    <name type="scientific">Aspergillus pseudoustus</name>
    <dbReference type="NCBI Taxonomy" id="1810923"/>
    <lineage>
        <taxon>Eukaryota</taxon>
        <taxon>Fungi</taxon>
        <taxon>Dikarya</taxon>
        <taxon>Ascomycota</taxon>
        <taxon>Pezizomycotina</taxon>
        <taxon>Eurotiomycetes</taxon>
        <taxon>Eurotiomycetidae</taxon>
        <taxon>Eurotiales</taxon>
        <taxon>Aspergillaceae</taxon>
        <taxon>Aspergillus</taxon>
        <taxon>Aspergillus subgen. Nidulantes</taxon>
    </lineage>
</organism>
<protein>
    <submittedName>
        <fullName evidence="2">Uncharacterized protein</fullName>
    </submittedName>
</protein>
<gene>
    <name evidence="2" type="ORF">BJY01DRAFT_8326</name>
</gene>
<accession>A0ABR4JNI1</accession>
<reference evidence="2 3" key="1">
    <citation type="submission" date="2024-07" db="EMBL/GenBank/DDBJ databases">
        <title>Section-level genome sequencing and comparative genomics of Aspergillus sections Usti and Cavernicolus.</title>
        <authorList>
            <consortium name="Lawrence Berkeley National Laboratory"/>
            <person name="Nybo J.L."/>
            <person name="Vesth T.C."/>
            <person name="Theobald S."/>
            <person name="Frisvad J.C."/>
            <person name="Larsen T.O."/>
            <person name="Kjaerboelling I."/>
            <person name="Rothschild-Mancinelli K."/>
            <person name="Lyhne E.K."/>
            <person name="Kogle M.E."/>
            <person name="Barry K."/>
            <person name="Clum A."/>
            <person name="Na H."/>
            <person name="Ledsgaard L."/>
            <person name="Lin J."/>
            <person name="Lipzen A."/>
            <person name="Kuo A."/>
            <person name="Riley R."/>
            <person name="Mondo S."/>
            <person name="Labutti K."/>
            <person name="Haridas S."/>
            <person name="Pangalinan J."/>
            <person name="Salamov A.A."/>
            <person name="Simmons B.A."/>
            <person name="Magnuson J.K."/>
            <person name="Chen J."/>
            <person name="Drula E."/>
            <person name="Henrissat B."/>
            <person name="Wiebenga A."/>
            <person name="Lubbers R.J."/>
            <person name="Gomes A.C."/>
            <person name="Makela M.R."/>
            <person name="Stajich J."/>
            <person name="Grigoriev I.V."/>
            <person name="Mortensen U.H."/>
            <person name="De Vries R.P."/>
            <person name="Baker S.E."/>
            <person name="Andersen M.R."/>
        </authorList>
    </citation>
    <scope>NUCLEOTIDE SEQUENCE [LARGE SCALE GENOMIC DNA]</scope>
    <source>
        <strain evidence="2 3">CBS 123904</strain>
    </source>
</reference>
<sequence length="210" mass="23459">MMFVMLWSREASLQRTCVPPDRRIASSNRRLRRVQFNKGIKLGRTNFPSASSAVNRFLFFSCRISSSPSPAQPEDPFYSSCAQKEKKIAPAPPHFCCVRVVITFFALCHTSESSSRRFRLVNSAVTSPPDSKTAGCVLPSLVSSSLTTLPVCSGQLLALSIILPRTEGCNRGSEKQRKRRGRRRRSTGRTTQVHLGIVRKTRTKTNRATQ</sequence>